<reference evidence="1" key="1">
    <citation type="submission" date="2019-10" db="EMBL/GenBank/DDBJ databases">
        <authorList>
            <person name="Soares A.E.R."/>
            <person name="Aleixo A."/>
            <person name="Schneider P."/>
            <person name="Miyaki C.Y."/>
            <person name="Schneider M.P."/>
            <person name="Mello C."/>
            <person name="Vasconcelos A.T.R."/>
        </authorList>
    </citation>
    <scope>NUCLEOTIDE SEQUENCE</scope>
    <source>
        <tissue evidence="1">Muscle</tissue>
    </source>
</reference>
<evidence type="ECO:0000313" key="2">
    <source>
        <dbReference type="Proteomes" id="UP001145742"/>
    </source>
</evidence>
<evidence type="ECO:0000313" key="1">
    <source>
        <dbReference type="EMBL" id="KAJ7423859.1"/>
    </source>
</evidence>
<organism evidence="1 2">
    <name type="scientific">Willisornis vidua</name>
    <name type="common">Xingu scale-backed antbird</name>
    <dbReference type="NCBI Taxonomy" id="1566151"/>
    <lineage>
        <taxon>Eukaryota</taxon>
        <taxon>Metazoa</taxon>
        <taxon>Chordata</taxon>
        <taxon>Craniata</taxon>
        <taxon>Vertebrata</taxon>
        <taxon>Euteleostomi</taxon>
        <taxon>Archelosauria</taxon>
        <taxon>Archosauria</taxon>
        <taxon>Dinosauria</taxon>
        <taxon>Saurischia</taxon>
        <taxon>Theropoda</taxon>
        <taxon>Coelurosauria</taxon>
        <taxon>Aves</taxon>
        <taxon>Neognathae</taxon>
        <taxon>Neoaves</taxon>
        <taxon>Telluraves</taxon>
        <taxon>Australaves</taxon>
        <taxon>Passeriformes</taxon>
        <taxon>Thamnophilidae</taxon>
        <taxon>Willisornis</taxon>
    </lineage>
</organism>
<keyword evidence="2" id="KW-1185">Reference proteome</keyword>
<gene>
    <name evidence="1" type="ORF">WISP_31720</name>
</gene>
<sequence>MIELCAKIRGGSLELSGPNHVAPLTVEKQQSLCVLAPFPCEESSPVFNSWLKNGNFPDTQVPRMIELCTKIKGGSLGLSGAYDAAALPLEKQQSLSVLTPFPWEESSSVSNSGLKNGNFPDPHVPRMIELCAKIEGGSLGLSGANDAAPLILEKQQCLCVLAPFPWEESSSVLNSLMKHGNFPDLHVPRKFEFCSKRKGVSLSLSGADDRAPITLEKQQSLCVLAPFPWEESSSVFNSGLKNVHFPEPHMPRTIELCAKIKSGSIGISGANDAASLTLEKQESLSVLSPFLWEESSVLNSWLKTGYFPDPHVPRTIEISAKIRGGSFLLSGASDAAPLTLEKQQPLCILAPLSSRNLHPS</sequence>
<dbReference type="Proteomes" id="UP001145742">
    <property type="component" value="Unassembled WGS sequence"/>
</dbReference>
<comment type="caution">
    <text evidence="1">The sequence shown here is derived from an EMBL/GenBank/DDBJ whole genome shotgun (WGS) entry which is preliminary data.</text>
</comment>
<dbReference type="EMBL" id="WHWB01032768">
    <property type="protein sequence ID" value="KAJ7423859.1"/>
    <property type="molecule type" value="Genomic_DNA"/>
</dbReference>
<accession>A0ABQ9DKM0</accession>
<name>A0ABQ9DKM0_9PASS</name>
<proteinExistence type="predicted"/>
<protein>
    <submittedName>
        <fullName evidence="1">Uncharacterized protein</fullName>
    </submittedName>
</protein>